<accession>A0A4R2GR29</accession>
<comment type="caution">
    <text evidence="1">The sequence shown here is derived from an EMBL/GenBank/DDBJ whole genome shotgun (WGS) entry which is preliminary data.</text>
</comment>
<dbReference type="Proteomes" id="UP000294881">
    <property type="component" value="Unassembled WGS sequence"/>
</dbReference>
<evidence type="ECO:0000313" key="2">
    <source>
        <dbReference type="Proteomes" id="UP000294881"/>
    </source>
</evidence>
<name>A0A4R2GR29_9HYPH</name>
<keyword evidence="2" id="KW-1185">Reference proteome</keyword>
<dbReference type="EMBL" id="SLWL01000012">
    <property type="protein sequence ID" value="TCO11443.1"/>
    <property type="molecule type" value="Genomic_DNA"/>
</dbReference>
<sequence length="55" mass="5543">MTIAAAESIGLSAVMLSKLEFLLKFAVAASTSNGPVGVKAPPPKNVNASLTISLD</sequence>
<protein>
    <submittedName>
        <fullName evidence="1">Uncharacterized protein</fullName>
    </submittedName>
</protein>
<dbReference type="RefSeq" id="WP_165910016.1">
    <property type="nucleotide sequence ID" value="NZ_JBHUNN010000002.1"/>
</dbReference>
<organism evidence="1 2">
    <name type="scientific">Camelimonas lactis</name>
    <dbReference type="NCBI Taxonomy" id="659006"/>
    <lineage>
        <taxon>Bacteria</taxon>
        <taxon>Pseudomonadati</taxon>
        <taxon>Pseudomonadota</taxon>
        <taxon>Alphaproteobacteria</taxon>
        <taxon>Hyphomicrobiales</taxon>
        <taxon>Chelatococcaceae</taxon>
        <taxon>Camelimonas</taxon>
    </lineage>
</organism>
<reference evidence="1 2" key="1">
    <citation type="submission" date="2019-03" db="EMBL/GenBank/DDBJ databases">
        <title>Genomic Encyclopedia of Type Strains, Phase IV (KMG-IV): sequencing the most valuable type-strain genomes for metagenomic binning, comparative biology and taxonomic classification.</title>
        <authorList>
            <person name="Goeker M."/>
        </authorList>
    </citation>
    <scope>NUCLEOTIDE SEQUENCE [LARGE SCALE GENOMIC DNA]</scope>
    <source>
        <strain evidence="1 2">DSM 22958</strain>
    </source>
</reference>
<gene>
    <name evidence="1" type="ORF">EV666_11229</name>
</gene>
<dbReference type="AlphaFoldDB" id="A0A4R2GR29"/>
<evidence type="ECO:0000313" key="1">
    <source>
        <dbReference type="EMBL" id="TCO11443.1"/>
    </source>
</evidence>
<proteinExistence type="predicted"/>